<evidence type="ECO:0000256" key="12">
    <source>
        <dbReference type="ARBA" id="ARBA00023180"/>
    </source>
</evidence>
<keyword evidence="8 15" id="KW-0732">Signal</keyword>
<gene>
    <name evidence="17" type="ORF">P4O66_005011</name>
</gene>
<dbReference type="EMBL" id="JAROKS010000001">
    <property type="protein sequence ID" value="KAK1806496.1"/>
    <property type="molecule type" value="Genomic_DNA"/>
</dbReference>
<dbReference type="InterPro" id="IPR012674">
    <property type="entry name" value="Calycin"/>
</dbReference>
<name>A0AAD8ZWK0_9TELE</name>
<dbReference type="InterPro" id="IPR026222">
    <property type="entry name" value="ApoD_vertbrte"/>
</dbReference>
<dbReference type="Pfam" id="PF15004">
    <property type="entry name" value="MYEOV2"/>
    <property type="match status" value="1"/>
</dbReference>
<evidence type="ECO:0000256" key="15">
    <source>
        <dbReference type="SAM" id="SignalP"/>
    </source>
</evidence>
<reference evidence="17" key="1">
    <citation type="submission" date="2023-03" db="EMBL/GenBank/DDBJ databases">
        <title>Electrophorus voltai genome.</title>
        <authorList>
            <person name="Bian C."/>
        </authorList>
    </citation>
    <scope>NUCLEOTIDE SEQUENCE</scope>
    <source>
        <strain evidence="17">CB-2022</strain>
        <tissue evidence="17">Muscle</tissue>
    </source>
</reference>
<proteinExistence type="inferred from homology"/>
<keyword evidence="10" id="KW-0446">Lipid-binding</keyword>
<keyword evidence="9" id="KW-0736">Signalosome</keyword>
<feature type="compositionally biased region" description="Basic and acidic residues" evidence="14">
    <location>
        <begin position="653"/>
        <end position="665"/>
    </location>
</feature>
<evidence type="ECO:0000256" key="11">
    <source>
        <dbReference type="ARBA" id="ARBA00023157"/>
    </source>
</evidence>
<dbReference type="InterPro" id="IPR029391">
    <property type="entry name" value="CSN9_metazoa"/>
</dbReference>
<dbReference type="GO" id="GO:0008180">
    <property type="term" value="C:COP9 signalosome"/>
    <property type="evidence" value="ECO:0007669"/>
    <property type="project" value="UniProtKB-KW"/>
</dbReference>
<dbReference type="AlphaFoldDB" id="A0AAD8ZWK0"/>
<dbReference type="Pfam" id="PF08212">
    <property type="entry name" value="Lipocalin_2"/>
    <property type="match status" value="1"/>
</dbReference>
<dbReference type="SUPFAM" id="SSF50814">
    <property type="entry name" value="Lipocalins"/>
    <property type="match status" value="1"/>
</dbReference>
<feature type="compositionally biased region" description="Polar residues" evidence="14">
    <location>
        <begin position="731"/>
        <end position="747"/>
    </location>
</feature>
<feature type="region of interest" description="Disordered" evidence="14">
    <location>
        <begin position="653"/>
        <end position="765"/>
    </location>
</feature>
<organism evidence="17 18">
    <name type="scientific">Electrophorus voltai</name>
    <dbReference type="NCBI Taxonomy" id="2609070"/>
    <lineage>
        <taxon>Eukaryota</taxon>
        <taxon>Metazoa</taxon>
        <taxon>Chordata</taxon>
        <taxon>Craniata</taxon>
        <taxon>Vertebrata</taxon>
        <taxon>Euteleostomi</taxon>
        <taxon>Actinopterygii</taxon>
        <taxon>Neopterygii</taxon>
        <taxon>Teleostei</taxon>
        <taxon>Ostariophysi</taxon>
        <taxon>Gymnotiformes</taxon>
        <taxon>Gymnotoidei</taxon>
        <taxon>Gymnotidae</taxon>
        <taxon>Electrophorus</taxon>
    </lineage>
</organism>
<keyword evidence="7" id="KW-0964">Secreted</keyword>
<evidence type="ECO:0000256" key="14">
    <source>
        <dbReference type="SAM" id="MobiDB-lite"/>
    </source>
</evidence>
<evidence type="ECO:0000256" key="7">
    <source>
        <dbReference type="ARBA" id="ARBA00022525"/>
    </source>
</evidence>
<dbReference type="PRINTS" id="PR01219">
    <property type="entry name" value="APOLIPOPROTD"/>
</dbReference>
<evidence type="ECO:0000313" key="17">
    <source>
        <dbReference type="EMBL" id="KAK1806496.1"/>
    </source>
</evidence>
<comment type="similarity">
    <text evidence="2">Belongs to the calycin superfamily. Lipocalin family.</text>
</comment>
<dbReference type="FunFam" id="2.40.128.20:FF:000003">
    <property type="entry name" value="Apolipoprotein D"/>
    <property type="match status" value="1"/>
</dbReference>
<dbReference type="CDD" id="cd19437">
    <property type="entry name" value="lipocalin_apoD-like"/>
    <property type="match status" value="1"/>
</dbReference>
<evidence type="ECO:0000256" key="1">
    <source>
        <dbReference type="ARBA" id="ARBA00004613"/>
    </source>
</evidence>
<evidence type="ECO:0000256" key="5">
    <source>
        <dbReference type="ARBA" id="ARBA00019890"/>
    </source>
</evidence>
<dbReference type="GO" id="GO:0006869">
    <property type="term" value="P:lipid transport"/>
    <property type="evidence" value="ECO:0007669"/>
    <property type="project" value="InterPro"/>
</dbReference>
<dbReference type="InterPro" id="IPR022272">
    <property type="entry name" value="Lipocalin_CS"/>
</dbReference>
<dbReference type="GO" id="GO:0042246">
    <property type="term" value="P:tissue regeneration"/>
    <property type="evidence" value="ECO:0007669"/>
    <property type="project" value="InterPro"/>
</dbReference>
<comment type="subcellular location">
    <subcellularLocation>
        <location evidence="1">Secreted</location>
    </subcellularLocation>
</comment>
<feature type="region of interest" description="Disordered" evidence="14">
    <location>
        <begin position="537"/>
        <end position="613"/>
    </location>
</feature>
<dbReference type="PANTHER" id="PTHR10612">
    <property type="entry name" value="APOLIPOPROTEIN D"/>
    <property type="match status" value="1"/>
</dbReference>
<keyword evidence="6" id="KW-0813">Transport</keyword>
<dbReference type="Gene3D" id="2.40.128.20">
    <property type="match status" value="1"/>
</dbReference>
<comment type="similarity">
    <text evidence="3">Belongs to the CSN9 family.</text>
</comment>
<dbReference type="PANTHER" id="PTHR10612:SF15">
    <property type="entry name" value="APOLIPOPROTEIN D"/>
    <property type="match status" value="1"/>
</dbReference>
<evidence type="ECO:0000256" key="8">
    <source>
        <dbReference type="ARBA" id="ARBA00022729"/>
    </source>
</evidence>
<protein>
    <recommendedName>
        <fullName evidence="5">Apolipoprotein D</fullName>
    </recommendedName>
    <alternativeName>
        <fullName evidence="4">COP9 signalosome complex subunit 9</fullName>
    </alternativeName>
</protein>
<dbReference type="PRINTS" id="PR02058">
    <property type="entry name" value="APODVERTBRTE"/>
</dbReference>
<feature type="chain" id="PRO_5042118972" description="Apolipoprotein D" evidence="15">
    <location>
        <begin position="19"/>
        <end position="791"/>
    </location>
</feature>
<evidence type="ECO:0000259" key="16">
    <source>
        <dbReference type="Pfam" id="PF08212"/>
    </source>
</evidence>
<evidence type="ECO:0000256" key="3">
    <source>
        <dbReference type="ARBA" id="ARBA00009162"/>
    </source>
</evidence>
<feature type="signal peptide" evidence="15">
    <location>
        <begin position="1"/>
        <end position="18"/>
    </location>
</feature>
<dbReference type="GO" id="GO:0008289">
    <property type="term" value="F:lipid binding"/>
    <property type="evidence" value="ECO:0007669"/>
    <property type="project" value="UniProtKB-KW"/>
</dbReference>
<dbReference type="GO" id="GO:0000302">
    <property type="term" value="P:response to reactive oxygen species"/>
    <property type="evidence" value="ECO:0007669"/>
    <property type="project" value="TreeGrafter"/>
</dbReference>
<evidence type="ECO:0000256" key="13">
    <source>
        <dbReference type="ARBA" id="ARBA00023283"/>
    </source>
</evidence>
<evidence type="ECO:0000313" key="18">
    <source>
        <dbReference type="Proteomes" id="UP001239994"/>
    </source>
</evidence>
<comment type="caution">
    <text evidence="17">The sequence shown here is derived from an EMBL/GenBank/DDBJ whole genome shotgun (WGS) entry which is preliminary data.</text>
</comment>
<evidence type="ECO:0000256" key="10">
    <source>
        <dbReference type="ARBA" id="ARBA00023121"/>
    </source>
</evidence>
<keyword evidence="11" id="KW-1015">Disulfide bond</keyword>
<sequence length="791" mass="89489">MKPALILILLLLLTLVSSQTFHWGPCPTPMVQPDFDMNKYLGKWYEIEKLPASFERGTCIEDNYSLRPDKTIKILHAQKVKGKVRTVEGTAIVQDLKEPAKLGVSFSYFTPYSPYWVLSTDYNTVALVYSCTDILRLFHVDYAWILARTRSLPVETIYHAKEIFSRNNIDAGGSTGLLMDLAANEKAVHSDFYNGFCKFLNTCFQSIIHLNAKLTHPVPASLQRPTPPHSLADMQQDGTVVSPFSQQKKLNRNRRNISWYKQHSDFWNWYKYFTDNGNQQGVAELDRVYLAYLQNKNRAEAQRSYKLYLQHIGDIYKSCAESDDPNCVASYTSRSNPKAESSQPAPVKSCDPFRDPYCLHAQGYSPYPYTAPVGVKAAAAVPAPAPVKTPAYIRTPAVKDPLSGYYYYSPMVQPFLSNEQKAELLRICDAEDVECLQYHLRAAYGYKPAPGPAPSYAHLGCDPKSDPNCVAQLMQKTPSSLYLRYPNCDPHVDPYCSYAASLAAAQNLESPSSLAPRGTLCNPLFDENCNPLMATRFSSLVPPSDEPKDEPAPAAEDMQLPASPRFDPMAMYQDSTASSAMRRRPPAPRQQPQFLQPPSLDESRHSLGPPGKTKEGYDCFIGYDEECYPVRGQNEPRIHSPWQVAHSTEAYEPHRHAEGTRKGVIEPDPDCDPEYDSNCRLRRYEPEADGAGAPVLRDRQREYQPSQDQKRDAVHHENVQHHREEVHPEQQGENLGYEQQQYDTYMSGQEDPYANYGPQEPGKVSFQDILRGYGGRYQDDHRAYTGDYKKK</sequence>
<keyword evidence="18" id="KW-1185">Reference proteome</keyword>
<feature type="compositionally biased region" description="Basic and acidic residues" evidence="14">
    <location>
        <begin position="696"/>
        <end position="730"/>
    </location>
</feature>
<keyword evidence="12" id="KW-0325">Glycoprotein</keyword>
<dbReference type="InterPro" id="IPR000566">
    <property type="entry name" value="Lipocln_cytosolic_FA-bd_dom"/>
</dbReference>
<dbReference type="InterPro" id="IPR002969">
    <property type="entry name" value="ApolipopD"/>
</dbReference>
<dbReference type="GO" id="GO:0006629">
    <property type="term" value="P:lipid metabolic process"/>
    <property type="evidence" value="ECO:0007669"/>
    <property type="project" value="TreeGrafter"/>
</dbReference>
<evidence type="ECO:0000256" key="2">
    <source>
        <dbReference type="ARBA" id="ARBA00006889"/>
    </source>
</evidence>
<evidence type="ECO:0000256" key="9">
    <source>
        <dbReference type="ARBA" id="ARBA00022790"/>
    </source>
</evidence>
<dbReference type="GO" id="GO:0007420">
    <property type="term" value="P:brain development"/>
    <property type="evidence" value="ECO:0007669"/>
    <property type="project" value="InterPro"/>
</dbReference>
<dbReference type="PROSITE" id="PS00213">
    <property type="entry name" value="LIPOCALIN"/>
    <property type="match status" value="1"/>
</dbReference>
<feature type="compositionally biased region" description="Basic and acidic residues" evidence="14">
    <location>
        <begin position="677"/>
        <end position="686"/>
    </location>
</feature>
<accession>A0AAD8ZWK0</accession>
<dbReference type="Proteomes" id="UP001239994">
    <property type="component" value="Unassembled WGS sequence"/>
</dbReference>
<evidence type="ECO:0000256" key="4">
    <source>
        <dbReference type="ARBA" id="ARBA00014874"/>
    </source>
</evidence>
<dbReference type="GO" id="GO:0005737">
    <property type="term" value="C:cytoplasm"/>
    <property type="evidence" value="ECO:0007669"/>
    <property type="project" value="TreeGrafter"/>
</dbReference>
<feature type="domain" description="Lipocalin/cytosolic fatty-acid binding" evidence="16">
    <location>
        <begin position="36"/>
        <end position="165"/>
    </location>
</feature>
<dbReference type="GO" id="GO:0005576">
    <property type="term" value="C:extracellular region"/>
    <property type="evidence" value="ECO:0007669"/>
    <property type="project" value="UniProtKB-SubCell"/>
</dbReference>
<evidence type="ECO:0000256" key="6">
    <source>
        <dbReference type="ARBA" id="ARBA00022448"/>
    </source>
</evidence>
<keyword evidence="13" id="KW-0873">Pyrrolidone carboxylic acid</keyword>